<reference evidence="2" key="1">
    <citation type="submission" date="2020-11" db="EMBL/GenBank/DDBJ databases">
        <authorList>
            <consortium name="DOE Joint Genome Institute"/>
            <person name="Ahrendt S."/>
            <person name="Riley R."/>
            <person name="Andreopoulos W."/>
            <person name="Labutti K."/>
            <person name="Pangilinan J."/>
            <person name="Ruiz-Duenas F.J."/>
            <person name="Barrasa J.M."/>
            <person name="Sanchez-Garcia M."/>
            <person name="Camarero S."/>
            <person name="Miyauchi S."/>
            <person name="Serrano A."/>
            <person name="Linde D."/>
            <person name="Babiker R."/>
            <person name="Drula E."/>
            <person name="Ayuso-Fernandez I."/>
            <person name="Pacheco R."/>
            <person name="Padilla G."/>
            <person name="Ferreira P."/>
            <person name="Barriuso J."/>
            <person name="Kellner H."/>
            <person name="Castanera R."/>
            <person name="Alfaro M."/>
            <person name="Ramirez L."/>
            <person name="Pisabarro A.G."/>
            <person name="Kuo A."/>
            <person name="Tritt A."/>
            <person name="Lipzen A."/>
            <person name="He G."/>
            <person name="Yan M."/>
            <person name="Ng V."/>
            <person name="Cullen D."/>
            <person name="Martin F."/>
            <person name="Rosso M.-N."/>
            <person name="Henrissat B."/>
            <person name="Hibbett D."/>
            <person name="Martinez A.T."/>
            <person name="Grigoriev I.V."/>
        </authorList>
    </citation>
    <scope>NUCLEOTIDE SEQUENCE</scope>
    <source>
        <strain evidence="2">CBS 247.69</strain>
    </source>
</reference>
<dbReference type="Proteomes" id="UP000807353">
    <property type="component" value="Unassembled WGS sequence"/>
</dbReference>
<evidence type="ECO:0000313" key="3">
    <source>
        <dbReference type="Proteomes" id="UP000807353"/>
    </source>
</evidence>
<dbReference type="OrthoDB" id="3039717at2759"/>
<evidence type="ECO:0000313" key="2">
    <source>
        <dbReference type="EMBL" id="KAF9456379.1"/>
    </source>
</evidence>
<protein>
    <submittedName>
        <fullName evidence="2">Uncharacterized protein</fullName>
    </submittedName>
</protein>
<name>A0A9P5XSV3_9AGAR</name>
<sequence>MASFVRAFSPIAGGLLVGRNDQHTGSQIARHTVLQGASTVDELISLIPSDYRVVLREPLFGIRDTVVKLVAARNLLAKYEQHKAAGTYPSILRSKAPEYQMSKDFGATADGAAQKAALERAHKEYLDLNLNNIIRAKSDEVKFLDSATKPDALFRELHPLVKQQGEHLVRHTQVPTWEPIGDTGEVQLGPLRPSAATIELAQHMQEDVVVYAYRIVCIQEMIEHAKSIKFQKKVAVKKDADVEMTDATGSASTDRSTIQSMVDKAVAAQMKSAQKTPQKGKGKKDQKGKGKSSTSQPSKPWKQQPGTPYVPKPAKAARVSAVKGGKPKRGGNSRGRGGKGRGGKRSGI</sequence>
<feature type="region of interest" description="Disordered" evidence="1">
    <location>
        <begin position="266"/>
        <end position="348"/>
    </location>
</feature>
<dbReference type="AlphaFoldDB" id="A0A9P5XSV3"/>
<evidence type="ECO:0000256" key="1">
    <source>
        <dbReference type="SAM" id="MobiDB-lite"/>
    </source>
</evidence>
<accession>A0A9P5XSV3</accession>
<proteinExistence type="predicted"/>
<feature type="compositionally biased region" description="Basic residues" evidence="1">
    <location>
        <begin position="325"/>
        <end position="348"/>
    </location>
</feature>
<organism evidence="2 3">
    <name type="scientific">Collybia nuda</name>
    <dbReference type="NCBI Taxonomy" id="64659"/>
    <lineage>
        <taxon>Eukaryota</taxon>
        <taxon>Fungi</taxon>
        <taxon>Dikarya</taxon>
        <taxon>Basidiomycota</taxon>
        <taxon>Agaricomycotina</taxon>
        <taxon>Agaricomycetes</taxon>
        <taxon>Agaricomycetidae</taxon>
        <taxon>Agaricales</taxon>
        <taxon>Tricholomatineae</taxon>
        <taxon>Clitocybaceae</taxon>
        <taxon>Collybia</taxon>
    </lineage>
</organism>
<gene>
    <name evidence="2" type="ORF">BDZ94DRAFT_1241577</name>
</gene>
<keyword evidence="3" id="KW-1185">Reference proteome</keyword>
<feature type="compositionally biased region" description="Low complexity" evidence="1">
    <location>
        <begin position="291"/>
        <end position="300"/>
    </location>
</feature>
<dbReference type="EMBL" id="MU150431">
    <property type="protein sequence ID" value="KAF9456379.1"/>
    <property type="molecule type" value="Genomic_DNA"/>
</dbReference>
<comment type="caution">
    <text evidence="2">The sequence shown here is derived from an EMBL/GenBank/DDBJ whole genome shotgun (WGS) entry which is preliminary data.</text>
</comment>